<comment type="catalytic activity">
    <reaction evidence="12">
        <text>pyruvate + ATP = phosphoenolpyruvate + ADP + H(+)</text>
        <dbReference type="Rhea" id="RHEA:18157"/>
        <dbReference type="ChEBI" id="CHEBI:15361"/>
        <dbReference type="ChEBI" id="CHEBI:15378"/>
        <dbReference type="ChEBI" id="CHEBI:30616"/>
        <dbReference type="ChEBI" id="CHEBI:58702"/>
        <dbReference type="ChEBI" id="CHEBI:456216"/>
        <dbReference type="EC" id="2.7.1.40"/>
    </reaction>
</comment>
<comment type="similarity">
    <text evidence="2 12">Belongs to the pyruvate kinase family.</text>
</comment>
<comment type="caution">
    <text evidence="14">The sequence shown here is derived from an EMBL/GenBank/DDBJ whole genome shotgun (WGS) entry which is preliminary data.</text>
</comment>
<dbReference type="InterPro" id="IPR015813">
    <property type="entry name" value="Pyrv/PenolPyrv_kinase-like_dom"/>
</dbReference>
<evidence type="ECO:0000256" key="10">
    <source>
        <dbReference type="ARBA" id="ARBA00023152"/>
    </source>
</evidence>
<dbReference type="Pfam" id="PF00224">
    <property type="entry name" value="PK"/>
    <property type="match status" value="1"/>
</dbReference>
<evidence type="ECO:0000256" key="3">
    <source>
        <dbReference type="ARBA" id="ARBA00012142"/>
    </source>
</evidence>
<evidence type="ECO:0000256" key="5">
    <source>
        <dbReference type="ARBA" id="ARBA00022723"/>
    </source>
</evidence>
<dbReference type="GO" id="GO:0004743">
    <property type="term" value="F:pyruvate kinase activity"/>
    <property type="evidence" value="ECO:0007669"/>
    <property type="project" value="UniProtKB-EC"/>
</dbReference>
<keyword evidence="11 14" id="KW-0670">Pyruvate</keyword>
<feature type="domain" description="Pyruvate kinase barrel" evidence="13">
    <location>
        <begin position="182"/>
        <end position="487"/>
    </location>
</feature>
<dbReference type="InterPro" id="IPR015793">
    <property type="entry name" value="Pyrv_Knase_brl"/>
</dbReference>
<evidence type="ECO:0000259" key="13">
    <source>
        <dbReference type="Pfam" id="PF00224"/>
    </source>
</evidence>
<keyword evidence="10 12" id="KW-0324">Glycolysis</keyword>
<protein>
    <recommendedName>
        <fullName evidence="3 12">Pyruvate kinase</fullName>
        <ecNumber evidence="3 12">2.7.1.40</ecNumber>
    </recommendedName>
</protein>
<dbReference type="Gene3D" id="2.40.33.10">
    <property type="entry name" value="PK beta-barrel domain-like"/>
    <property type="match status" value="1"/>
</dbReference>
<dbReference type="GO" id="GO:0030955">
    <property type="term" value="F:potassium ion binding"/>
    <property type="evidence" value="ECO:0007669"/>
    <property type="project" value="InterPro"/>
</dbReference>
<dbReference type="PANTHER" id="PTHR11817">
    <property type="entry name" value="PYRUVATE KINASE"/>
    <property type="match status" value="1"/>
</dbReference>
<gene>
    <name evidence="14" type="primary">pyk-2</name>
    <name evidence="14" type="ORF">HLUCCX10_09485</name>
</gene>
<keyword evidence="6" id="KW-0547">Nucleotide-binding</keyword>
<evidence type="ECO:0000256" key="11">
    <source>
        <dbReference type="ARBA" id="ARBA00023317"/>
    </source>
</evidence>
<keyword evidence="4 12" id="KW-0808">Transferase</keyword>
<sequence length="531" mass="59671">MSLIFLFLIILKISLSISNPNRKVSFCHFPRVIDLGKLIIFIKILPIMNLQEIQGELQELELQMNKISLSFSDLLSQIHPENRISAENLLHYLVLRSNDIQNLQNELHAVGLSSLASCESHTLHQIQVTLERLGIKSETVAKSTSEFGENKIKNSSKHLFGKPQKKWLSAVMVTFDSSFLSQPELIEELLKSGMSVARINCAHDQESVWRSMIQAIRKAEQNTGLSCKIHLDLAGPKIRTLLLKKGRKKGKVELKIGQKFWLSETENGFEKDDLVVSPNESKIIESLKIGERVLFDDGMILCLVKSTDDNKALLEVVRISSKKPYLKAEKGINFPDTKLNTPSLTAYDRTCLPFVVSEADTVGFSFVRSPEDIQQLRAEMSQISNSYPSVILKIETAESVRNFPSLLLEGMKDLSFGVMIARGDLAVEIGFERLVEIQEEISWLCEAAHVPVIWATQVLESLHKSGLATRAEITDAGRAAMAECIMVNKGAHTLEVLKSLREIAKRSQGHRRKNRLLFRPLGIAKSFFNVE</sequence>
<organism evidence="14 15">
    <name type="scientific">Algoriphagus marincola HL-49</name>
    <dbReference type="NCBI Taxonomy" id="1305737"/>
    <lineage>
        <taxon>Bacteria</taxon>
        <taxon>Pseudomonadati</taxon>
        <taxon>Bacteroidota</taxon>
        <taxon>Cytophagia</taxon>
        <taxon>Cytophagales</taxon>
        <taxon>Cyclobacteriaceae</taxon>
        <taxon>Algoriphagus</taxon>
    </lineage>
</organism>
<dbReference type="Gene3D" id="3.20.20.60">
    <property type="entry name" value="Phosphoenolpyruvate-binding domains"/>
    <property type="match status" value="1"/>
</dbReference>
<keyword evidence="7 12" id="KW-0418">Kinase</keyword>
<evidence type="ECO:0000256" key="4">
    <source>
        <dbReference type="ARBA" id="ARBA00022679"/>
    </source>
</evidence>
<dbReference type="InterPro" id="IPR040442">
    <property type="entry name" value="Pyrv_kinase-like_dom_sf"/>
</dbReference>
<dbReference type="EMBL" id="LJXT01000054">
    <property type="protein sequence ID" value="KPQ15212.1"/>
    <property type="molecule type" value="Genomic_DNA"/>
</dbReference>
<dbReference type="AlphaFoldDB" id="A0A0P7YJI1"/>
<evidence type="ECO:0000256" key="8">
    <source>
        <dbReference type="ARBA" id="ARBA00022840"/>
    </source>
</evidence>
<name>A0A0P7YJI1_9BACT</name>
<evidence type="ECO:0000256" key="9">
    <source>
        <dbReference type="ARBA" id="ARBA00022842"/>
    </source>
</evidence>
<dbReference type="InterPro" id="IPR011037">
    <property type="entry name" value="Pyrv_Knase-like_insert_dom_sf"/>
</dbReference>
<evidence type="ECO:0000313" key="14">
    <source>
        <dbReference type="EMBL" id="KPQ15212.1"/>
    </source>
</evidence>
<dbReference type="STRING" id="1305737.GCA_000526355_00967"/>
<dbReference type="InterPro" id="IPR001697">
    <property type="entry name" value="Pyr_Knase"/>
</dbReference>
<dbReference type="SUPFAM" id="SSF51621">
    <property type="entry name" value="Phosphoenolpyruvate/pyruvate domain"/>
    <property type="match status" value="1"/>
</dbReference>
<reference evidence="14 15" key="1">
    <citation type="submission" date="2015-09" db="EMBL/GenBank/DDBJ databases">
        <title>Identification and resolution of microdiversity through metagenomic sequencing of parallel consortia.</title>
        <authorList>
            <person name="Nelson W.C."/>
            <person name="Romine M.F."/>
            <person name="Lindemann S.R."/>
        </authorList>
    </citation>
    <scope>NUCLEOTIDE SEQUENCE [LARGE SCALE GENOMIC DNA]</scope>
    <source>
        <strain evidence="14">HL-49</strain>
    </source>
</reference>
<keyword evidence="5" id="KW-0479">Metal-binding</keyword>
<evidence type="ECO:0000256" key="2">
    <source>
        <dbReference type="ARBA" id="ARBA00008663"/>
    </source>
</evidence>
<dbReference type="PATRIC" id="fig|1305737.6.peg.2532"/>
<evidence type="ECO:0000313" key="15">
    <source>
        <dbReference type="Proteomes" id="UP000050421"/>
    </source>
</evidence>
<accession>A0A0P7YJI1</accession>
<evidence type="ECO:0000256" key="6">
    <source>
        <dbReference type="ARBA" id="ARBA00022741"/>
    </source>
</evidence>
<dbReference type="Proteomes" id="UP000050421">
    <property type="component" value="Unassembled WGS sequence"/>
</dbReference>
<evidence type="ECO:0000256" key="1">
    <source>
        <dbReference type="ARBA" id="ARBA00004997"/>
    </source>
</evidence>
<dbReference type="eggNOG" id="COG0469">
    <property type="taxonomic scope" value="Bacteria"/>
</dbReference>
<proteinExistence type="inferred from homology"/>
<dbReference type="EC" id="2.7.1.40" evidence="3 12"/>
<dbReference type="UniPathway" id="UPA00109">
    <property type="reaction ID" value="UER00188"/>
</dbReference>
<dbReference type="GO" id="GO:0000287">
    <property type="term" value="F:magnesium ion binding"/>
    <property type="evidence" value="ECO:0007669"/>
    <property type="project" value="InterPro"/>
</dbReference>
<dbReference type="PRINTS" id="PR01050">
    <property type="entry name" value="PYRUVTKNASE"/>
</dbReference>
<keyword evidence="8" id="KW-0067">ATP-binding</keyword>
<evidence type="ECO:0000256" key="7">
    <source>
        <dbReference type="ARBA" id="ARBA00022777"/>
    </source>
</evidence>
<dbReference type="GO" id="GO:0016301">
    <property type="term" value="F:kinase activity"/>
    <property type="evidence" value="ECO:0007669"/>
    <property type="project" value="UniProtKB-KW"/>
</dbReference>
<dbReference type="GO" id="GO:0005524">
    <property type="term" value="F:ATP binding"/>
    <property type="evidence" value="ECO:0007669"/>
    <property type="project" value="UniProtKB-KW"/>
</dbReference>
<evidence type="ECO:0000256" key="12">
    <source>
        <dbReference type="RuleBase" id="RU000504"/>
    </source>
</evidence>
<dbReference type="SUPFAM" id="SSF50800">
    <property type="entry name" value="PK beta-barrel domain-like"/>
    <property type="match status" value="1"/>
</dbReference>
<keyword evidence="9 12" id="KW-0460">Magnesium</keyword>
<dbReference type="InterPro" id="IPR015806">
    <property type="entry name" value="Pyrv_Knase_insert_dom_sf"/>
</dbReference>
<comment type="pathway">
    <text evidence="1 12">Carbohydrate degradation; glycolysis; pyruvate from D-glyceraldehyde 3-phosphate: step 5/5.</text>
</comment>